<organism evidence="1 2">
    <name type="scientific">Maudiozyma barnettii</name>
    <dbReference type="NCBI Taxonomy" id="61262"/>
    <lineage>
        <taxon>Eukaryota</taxon>
        <taxon>Fungi</taxon>
        <taxon>Dikarya</taxon>
        <taxon>Ascomycota</taxon>
        <taxon>Saccharomycotina</taxon>
        <taxon>Saccharomycetes</taxon>
        <taxon>Saccharomycetales</taxon>
        <taxon>Saccharomycetaceae</taxon>
        <taxon>Maudiozyma</taxon>
    </lineage>
</organism>
<evidence type="ECO:0000313" key="1">
    <source>
        <dbReference type="EMBL" id="CAB4252059.1"/>
    </source>
</evidence>
<protein>
    <submittedName>
        <fullName evidence="1">Uncharacterized protein</fullName>
    </submittedName>
</protein>
<reference evidence="1 2" key="1">
    <citation type="submission" date="2020-05" db="EMBL/GenBank/DDBJ databases">
        <authorList>
            <person name="Casaregola S."/>
            <person name="Devillers H."/>
            <person name="Grondin C."/>
        </authorList>
    </citation>
    <scope>NUCLEOTIDE SEQUENCE [LARGE SCALE GENOMIC DNA]</scope>
    <source>
        <strain evidence="1 2">CLIB 1767</strain>
    </source>
</reference>
<keyword evidence="2" id="KW-1185">Reference proteome</keyword>
<evidence type="ECO:0000313" key="2">
    <source>
        <dbReference type="Proteomes" id="UP000644660"/>
    </source>
</evidence>
<dbReference type="GeneID" id="64855178"/>
<dbReference type="RefSeq" id="XP_041404098.1">
    <property type="nucleotide sequence ID" value="XM_041548164.1"/>
</dbReference>
<proteinExistence type="predicted"/>
<comment type="caution">
    <text evidence="1">The sequence shown here is derived from an EMBL/GenBank/DDBJ whole genome shotgun (WGS) entry which is preliminary data.</text>
</comment>
<dbReference type="AlphaFoldDB" id="A0A8H2VB85"/>
<gene>
    <name evidence="1" type="ORF">KABA2_01S05060</name>
</gene>
<accession>A0A8H2VB85</accession>
<dbReference type="EMBL" id="CAEFZW010000001">
    <property type="protein sequence ID" value="CAB4252059.1"/>
    <property type="molecule type" value="Genomic_DNA"/>
</dbReference>
<dbReference type="OrthoDB" id="4063565at2759"/>
<name>A0A8H2VB85_9SACH</name>
<dbReference type="Proteomes" id="UP000644660">
    <property type="component" value="Unassembled WGS sequence"/>
</dbReference>
<sequence>MENNTIQQLAALVKQTTDPEMSGLSQLGILAIRNLNSILDTTLHKEILDYQSALTFLNNHTTLINSINILAGKFEPIKHYLDAHISLLTFNDSISLLSQAYLYQLKLIKSIKFKIVTNLITANCFIINFNLSEVPTNLHSTIHKFISAIQNSLQIATRDEDYQLLNHIFVLFTDLQDVYDNSKGNIPTSTMISTMPGMVAAFESMKFLQRPDLNVG</sequence>